<dbReference type="OrthoDB" id="19159at2759"/>
<name>A0A167V041_9AGAM</name>
<gene>
    <name evidence="2" type="ORF">FIBSPDRAFT_767377</name>
</gene>
<feature type="region of interest" description="Disordered" evidence="1">
    <location>
        <begin position="157"/>
        <end position="212"/>
    </location>
</feature>
<proteinExistence type="predicted"/>
<dbReference type="AlphaFoldDB" id="A0A167V041"/>
<feature type="region of interest" description="Disordered" evidence="1">
    <location>
        <begin position="778"/>
        <end position="814"/>
    </location>
</feature>
<feature type="compositionally biased region" description="Basic and acidic residues" evidence="1">
    <location>
        <begin position="589"/>
        <end position="607"/>
    </location>
</feature>
<keyword evidence="3" id="KW-1185">Reference proteome</keyword>
<dbReference type="EMBL" id="KV417918">
    <property type="protein sequence ID" value="KZP04493.1"/>
    <property type="molecule type" value="Genomic_DNA"/>
</dbReference>
<evidence type="ECO:0000313" key="2">
    <source>
        <dbReference type="EMBL" id="KZP04493.1"/>
    </source>
</evidence>
<feature type="compositionally biased region" description="Polar residues" evidence="1">
    <location>
        <begin position="385"/>
        <end position="394"/>
    </location>
</feature>
<evidence type="ECO:0000313" key="3">
    <source>
        <dbReference type="Proteomes" id="UP000076532"/>
    </source>
</evidence>
<feature type="compositionally biased region" description="Acidic residues" evidence="1">
    <location>
        <begin position="201"/>
        <end position="210"/>
    </location>
</feature>
<accession>A0A167V041</accession>
<dbReference type="GO" id="GO:0044732">
    <property type="term" value="C:mitotic spindle pole body"/>
    <property type="evidence" value="ECO:0007669"/>
    <property type="project" value="TreeGrafter"/>
</dbReference>
<evidence type="ECO:0000256" key="1">
    <source>
        <dbReference type="SAM" id="MobiDB-lite"/>
    </source>
</evidence>
<dbReference type="STRING" id="436010.A0A167V041"/>
<dbReference type="GO" id="GO:0001100">
    <property type="term" value="P:negative regulation of exit from mitosis"/>
    <property type="evidence" value="ECO:0007669"/>
    <property type="project" value="InterPro"/>
</dbReference>
<feature type="compositionally biased region" description="Pro residues" evidence="1">
    <location>
        <begin position="497"/>
        <end position="506"/>
    </location>
</feature>
<dbReference type="InterPro" id="IPR034586">
    <property type="entry name" value="Bfa1/Byr4"/>
</dbReference>
<feature type="compositionally biased region" description="Low complexity" evidence="1">
    <location>
        <begin position="441"/>
        <end position="455"/>
    </location>
</feature>
<dbReference type="GO" id="GO:0005096">
    <property type="term" value="F:GTPase activator activity"/>
    <property type="evidence" value="ECO:0007669"/>
    <property type="project" value="InterPro"/>
</dbReference>
<feature type="compositionally biased region" description="Low complexity" evidence="1">
    <location>
        <begin position="472"/>
        <end position="496"/>
    </location>
</feature>
<organism evidence="2 3">
    <name type="scientific">Athelia psychrophila</name>
    <dbReference type="NCBI Taxonomy" id="1759441"/>
    <lineage>
        <taxon>Eukaryota</taxon>
        <taxon>Fungi</taxon>
        <taxon>Dikarya</taxon>
        <taxon>Basidiomycota</taxon>
        <taxon>Agaricomycotina</taxon>
        <taxon>Agaricomycetes</taxon>
        <taxon>Agaricomycetidae</taxon>
        <taxon>Atheliales</taxon>
        <taxon>Atheliaceae</taxon>
        <taxon>Athelia</taxon>
    </lineage>
</organism>
<feature type="region of interest" description="Disordered" evidence="1">
    <location>
        <begin position="267"/>
        <end position="662"/>
    </location>
</feature>
<dbReference type="GO" id="GO:1990334">
    <property type="term" value="C:Bfa1-Bub2 complex"/>
    <property type="evidence" value="ECO:0007669"/>
    <property type="project" value="InterPro"/>
</dbReference>
<protein>
    <recommendedName>
        <fullName evidence="4">Protein byr4</fullName>
    </recommendedName>
</protein>
<dbReference type="PANTHER" id="PTHR35140:SF1">
    <property type="entry name" value="MITOTIC CHECK POINT PROTEIN BFA1"/>
    <property type="match status" value="1"/>
</dbReference>
<sequence>MATIPAPTTDLHREEWEDADFDIPEGQTVHEGGGESDKEDDEDWDMEMDMGKAAGAKQGLVASMAAKFHALGSSKGPSPMITIRPPITRDASMEEEDDEEGLSTIKATASTIKAAVFPKPSMDTQIPSIDEDMESAFALPSDLTQLSLAPLNLNHRSSKNSLEWGDKDQTSSCHSSDTYSSLGIADASPCSTTTSASLPDTESDDDDSELDGLIFPDMLSGKHLKKVLELKKKVHITNNGVKVASVPDEDDFEDGLVIDDEADLSASRLMQKTQQPRTFARSKSAPVRAPTLTRPPSRLRLDRAKSPIFPPQSSARQLQKLKASSPSPPPRPARSQTYREPPPPLPSTSFLSPKPGSLRGQKSHSGLSLKPPTPPATQRKLTRKASLSSLQGAGQSHVAGSVSPPMAGPSSNKLSRYEVPTAASKAKSHTNSTSRIHILESMLPPSRPSTPSSNPVALRLTMPTSMRAKLRPALSSVFPAPSPSSAGGSSAARALSPLPPRAPSRPPSSMSLRSRSRQSLNTAAPVLAAPVAPPKVLRRPKKQRAYGDGTELDSIDDLPTDRDKEGQYRVVPKGYGNRVPGGTYSSKQAGDKDKGPIRKQGLRRDNNKPLASATNTLKRTGRIEFTALKGVEQSSKKKRKEDASSPTGARKKPTLIRNLGGAGPPKGCSIVVGDMKWNPTSLRWEGNDQALRDFDVGTSTRPALITHLTGSSMGSPVAGHFANGARKVGNMIFDPSRMCWISTVEEEEPDVFADMADDEDDWETKGGTIRASLALTAASSDTSATSSIPEAPSSDQSRTRTTSESGSERGSRASMVCDVDESFLALCHETEARHRSEMTGWKAKRPANPMEPSRSHLFEIRALATRKY</sequence>
<dbReference type="PANTHER" id="PTHR35140">
    <property type="entry name" value="MITOTIC CHECK POINT PROTEIN BFA1"/>
    <property type="match status" value="1"/>
</dbReference>
<evidence type="ECO:0008006" key="4">
    <source>
        <dbReference type="Google" id="ProtNLM"/>
    </source>
</evidence>
<feature type="compositionally biased region" description="Low complexity" evidence="1">
    <location>
        <begin position="778"/>
        <end position="787"/>
    </location>
</feature>
<feature type="region of interest" description="Disordered" evidence="1">
    <location>
        <begin position="1"/>
        <end position="45"/>
    </location>
</feature>
<feature type="compositionally biased region" description="Low complexity" evidence="1">
    <location>
        <begin position="171"/>
        <end position="181"/>
    </location>
</feature>
<feature type="compositionally biased region" description="Low complexity" evidence="1">
    <location>
        <begin position="507"/>
        <end position="530"/>
    </location>
</feature>
<reference evidence="2 3" key="1">
    <citation type="journal article" date="2016" name="Mol. Biol. Evol.">
        <title>Comparative Genomics of Early-Diverging Mushroom-Forming Fungi Provides Insights into the Origins of Lignocellulose Decay Capabilities.</title>
        <authorList>
            <person name="Nagy L.G."/>
            <person name="Riley R."/>
            <person name="Tritt A."/>
            <person name="Adam C."/>
            <person name="Daum C."/>
            <person name="Floudas D."/>
            <person name="Sun H."/>
            <person name="Yadav J.S."/>
            <person name="Pangilinan J."/>
            <person name="Larsson K.H."/>
            <person name="Matsuura K."/>
            <person name="Barry K."/>
            <person name="Labutti K."/>
            <person name="Kuo R."/>
            <person name="Ohm R.A."/>
            <person name="Bhattacharya S.S."/>
            <person name="Shirouzu T."/>
            <person name="Yoshinaga Y."/>
            <person name="Martin F.M."/>
            <person name="Grigoriev I.V."/>
            <person name="Hibbett D.S."/>
        </authorList>
    </citation>
    <scope>NUCLEOTIDE SEQUENCE [LARGE SCALE GENOMIC DNA]</scope>
    <source>
        <strain evidence="2 3">CBS 109695</strain>
    </source>
</reference>
<dbReference type="Proteomes" id="UP000076532">
    <property type="component" value="Unassembled WGS sequence"/>
</dbReference>
<feature type="compositionally biased region" description="Polar residues" evidence="1">
    <location>
        <begin position="268"/>
        <end position="277"/>
    </location>
</feature>